<protein>
    <submittedName>
        <fullName evidence="1">Uncharacterized protein</fullName>
    </submittedName>
</protein>
<dbReference type="Proteomes" id="UP000000593">
    <property type="component" value="Chromosome 1"/>
</dbReference>
<dbReference type="HOGENOM" id="CLU_2555331_0_0_6"/>
<evidence type="ECO:0000313" key="1">
    <source>
        <dbReference type="EMBL" id="CAG20399.1"/>
    </source>
</evidence>
<name>Q6LQM7_PHOPR</name>
<gene>
    <name evidence="1" type="ordered locus">PBPRA1996</name>
</gene>
<dbReference type="KEGG" id="ppr:PBPRA1996"/>
<sequence length="82" mass="9646">MHYLYLAEVFQVKRDRRRGCIKVFYRCSCNRLCLCLEEGINENFSIYPSYLKMLVSARICWALGKALIYRPSRSTLEISNTA</sequence>
<keyword evidence="2" id="KW-1185">Reference proteome</keyword>
<dbReference type="EMBL" id="CR378669">
    <property type="protein sequence ID" value="CAG20399.1"/>
    <property type="molecule type" value="Genomic_DNA"/>
</dbReference>
<dbReference type="AlphaFoldDB" id="Q6LQM7"/>
<proteinExistence type="predicted"/>
<reference evidence="2" key="1">
    <citation type="journal article" date="2005" name="Science">
        <title>Life at depth: Photobacterium profundum genome sequence and expression analysis.</title>
        <authorList>
            <person name="Vezzi A."/>
            <person name="Campanaro S."/>
            <person name="D'Angelo M."/>
            <person name="Simonato F."/>
            <person name="Vitulo N."/>
            <person name="Lauro F.M."/>
            <person name="Cestaro A."/>
            <person name="Malacrida G."/>
            <person name="Simionati B."/>
            <person name="Cannata N."/>
            <person name="Romualdi C."/>
            <person name="Bartlett D.H."/>
            <person name="Valle G."/>
        </authorList>
    </citation>
    <scope>NUCLEOTIDE SEQUENCE [LARGE SCALE GENOMIC DNA]</scope>
    <source>
        <strain evidence="2">ATCC BAA-1253 / SS9</strain>
    </source>
</reference>
<accession>Q6LQM7</accession>
<evidence type="ECO:0000313" key="2">
    <source>
        <dbReference type="Proteomes" id="UP000000593"/>
    </source>
</evidence>
<organism evidence="1 2">
    <name type="scientific">Photobacterium profundum (strain SS9)</name>
    <dbReference type="NCBI Taxonomy" id="298386"/>
    <lineage>
        <taxon>Bacteria</taxon>
        <taxon>Pseudomonadati</taxon>
        <taxon>Pseudomonadota</taxon>
        <taxon>Gammaproteobacteria</taxon>
        <taxon>Vibrionales</taxon>
        <taxon>Vibrionaceae</taxon>
        <taxon>Photobacterium</taxon>
    </lineage>
</organism>